<protein>
    <submittedName>
        <fullName evidence="2">Uncharacterized protein</fullName>
    </submittedName>
</protein>
<feature type="compositionally biased region" description="Pro residues" evidence="1">
    <location>
        <begin position="9"/>
        <end position="21"/>
    </location>
</feature>
<evidence type="ECO:0000313" key="2">
    <source>
        <dbReference type="EMBL" id="GCD47424.1"/>
    </source>
</evidence>
<feature type="region of interest" description="Disordered" evidence="1">
    <location>
        <begin position="400"/>
        <end position="419"/>
    </location>
</feature>
<accession>A0A401WDJ4</accession>
<dbReference type="RefSeq" id="WP_246177759.1">
    <property type="nucleotide sequence ID" value="NZ_BHZD01000001.1"/>
</dbReference>
<name>A0A401WDJ4_STREY</name>
<sequence>MSMLAVPPSAVPPPRPAPPAPDIWRPYEHDPVLTPVMARSPEATPPADLLRLRRYLETVAHDRSGPLHTAVAFNAAYFGYEPGGEGYGNGPFDLDVFPVLTWGEETPAVPVGAMVRVDTGGSSKLLYAEVVYKEGRHPEVTEDGLVFPAWVSGAPAGASGPGEVAQGRTCLRRELLVPDLEAFGPALHLDEAKLRALLNRGKWLNADAHLVVHGRYSGTAPAGEAEEFVEHLLTVQRESLLHPNVPVSIAHLAAGIGTEDLRAALLNLLAVVRRALRGSDVLRLWQEYAVTRSRLAERLASSGALGREDMIALSRSVTNPPDTGRRRHGLATSHTRYLSVGPALRAIGGAAPLLSGVGYAVSVCQANLVIADCLHSESEDGLFAEADIRVSLDDSFEQGGVWRTHRPGSGEDETGDPLTPAGRGWLDAVAGTVPDHTGLEEPAAPGTVSGSAAAEPELEPIDAPLLEAEGLGFSDSLRVDDSEITWRQPLRLAHLLEDRLPLRPLVLMHLRDHGCDIRTVRLELLHPGGELDPDEATQDVTLVGDDEGGDLTDVQWPFDFFPGLFLTVQWPRGGRVVRVSTTELDQPVEIDGCYIGHEFDPRVLTRDSAPGSDRSADSPAGLDPHHLVLRAVRRCGLLTLDGHALLDRAALPRAVYGDVPPQSQADALDQAAEELIAERRLYAATGSRDTQGVPHHPAREGETCIPLVGYDPAPRPTPRRSSHHGASAKSMRPEYFVHGFLRRLPAGQEASEDRRIAYREHSRLLGKADGWELPPGYTYVTGHARCR</sequence>
<feature type="region of interest" description="Disordered" evidence="1">
    <location>
        <begin position="1"/>
        <end position="22"/>
    </location>
</feature>
<dbReference type="Proteomes" id="UP000286746">
    <property type="component" value="Unassembled WGS sequence"/>
</dbReference>
<gene>
    <name evidence="2" type="ORF">GKJPGBOP_07190</name>
</gene>
<dbReference type="AlphaFoldDB" id="A0A401WDJ4"/>
<organism evidence="2 3">
    <name type="scientific">Streptomyces paromomycinus</name>
    <name type="common">Streptomyces rimosus subsp. paromomycinus</name>
    <dbReference type="NCBI Taxonomy" id="92743"/>
    <lineage>
        <taxon>Bacteria</taxon>
        <taxon>Bacillati</taxon>
        <taxon>Actinomycetota</taxon>
        <taxon>Actinomycetes</taxon>
        <taxon>Kitasatosporales</taxon>
        <taxon>Streptomycetaceae</taxon>
        <taxon>Streptomyces</taxon>
    </lineage>
</organism>
<dbReference type="EMBL" id="BHZD01000001">
    <property type="protein sequence ID" value="GCD47424.1"/>
    <property type="molecule type" value="Genomic_DNA"/>
</dbReference>
<evidence type="ECO:0000313" key="3">
    <source>
        <dbReference type="Proteomes" id="UP000286746"/>
    </source>
</evidence>
<keyword evidence="3" id="KW-1185">Reference proteome</keyword>
<feature type="region of interest" description="Disordered" evidence="1">
    <location>
        <begin position="434"/>
        <end position="453"/>
    </location>
</feature>
<comment type="caution">
    <text evidence="2">The sequence shown here is derived from an EMBL/GenBank/DDBJ whole genome shotgun (WGS) entry which is preliminary data.</text>
</comment>
<evidence type="ECO:0000256" key="1">
    <source>
        <dbReference type="SAM" id="MobiDB-lite"/>
    </source>
</evidence>
<proteinExistence type="predicted"/>
<reference evidence="2 3" key="1">
    <citation type="submission" date="2018-11" db="EMBL/GenBank/DDBJ databases">
        <title>Whole genome sequence of Streptomyces paromomycinus NBRC 15454(T).</title>
        <authorList>
            <person name="Komaki H."/>
            <person name="Tamura T."/>
        </authorList>
    </citation>
    <scope>NUCLEOTIDE SEQUENCE [LARGE SCALE GENOMIC DNA]</scope>
    <source>
        <strain evidence="2 3">NBRC 15454</strain>
    </source>
</reference>